<feature type="compositionally biased region" description="Polar residues" evidence="1">
    <location>
        <begin position="28"/>
        <end position="49"/>
    </location>
</feature>
<keyword evidence="2" id="KW-1133">Transmembrane helix</keyword>
<accession>A0A427Y5H4</accession>
<keyword evidence="2" id="KW-0472">Membrane</keyword>
<evidence type="ECO:0008006" key="5">
    <source>
        <dbReference type="Google" id="ProtNLM"/>
    </source>
</evidence>
<name>A0A427Y5H4_9TREE</name>
<dbReference type="AlphaFoldDB" id="A0A427Y5H4"/>
<feature type="transmembrane region" description="Helical" evidence="2">
    <location>
        <begin position="128"/>
        <end position="153"/>
    </location>
</feature>
<dbReference type="InterPro" id="IPR021047">
    <property type="entry name" value="Mannosyltransferase_CMT1"/>
</dbReference>
<keyword evidence="4" id="KW-1185">Reference proteome</keyword>
<evidence type="ECO:0000256" key="2">
    <source>
        <dbReference type="SAM" id="Phobius"/>
    </source>
</evidence>
<proteinExistence type="predicted"/>
<dbReference type="Pfam" id="PF11735">
    <property type="entry name" value="CAP59_mtransfer"/>
    <property type="match status" value="1"/>
</dbReference>
<dbReference type="RefSeq" id="XP_028479124.1">
    <property type="nucleotide sequence ID" value="XM_028620152.1"/>
</dbReference>
<evidence type="ECO:0000313" key="3">
    <source>
        <dbReference type="EMBL" id="RSH86339.1"/>
    </source>
</evidence>
<dbReference type="STRING" id="105984.A0A427Y5H4"/>
<dbReference type="GeneID" id="39589129"/>
<dbReference type="PANTHER" id="PTHR34144:SF7">
    <property type="entry name" value="EXPORT PROTEIN (CAP59), PUTATIVE (AFU_ORTHOLOGUE AFUA_7G05020)-RELATED"/>
    <property type="match status" value="1"/>
</dbReference>
<reference evidence="3 4" key="1">
    <citation type="submission" date="2018-11" db="EMBL/GenBank/DDBJ databases">
        <title>Genome sequence of Apiotrichum porosum DSM 27194.</title>
        <authorList>
            <person name="Aliyu H."/>
            <person name="Gorte O."/>
            <person name="Ochsenreither K."/>
        </authorList>
    </citation>
    <scope>NUCLEOTIDE SEQUENCE [LARGE SCALE GENOMIC DNA]</scope>
    <source>
        <strain evidence="3 4">DSM 27194</strain>
    </source>
</reference>
<sequence>MGLLDLPTDMWSKAAHAAGVAYQPVPTSPMSQYASSDASITPSNESDTFSLDDRNSDRDRGSSPERSSRERDRLRDSLEMEMMDAPHRPGAVRVFARRDPLALTSIAVALATSAALLVAFTFPTTIHVFVGLAAGITWWTVCSWARIIFYLVVATLRGSPRALALPRWSTGQCAAQFACTVLVLFWLSIGLTPPAEVVPSLLPSVERADTPSPTPRYFFAANLYNNEDILPRWSRELLLLIDHLGPENTFVSIYESNSDDSTPDLLAEFADDLSHLGVAHRILSDESERWWPYGTAPERIQFLAAARNKALEPLQSPDDSVRLADYDTFTKVVFLNDVVFTWQGVVRLLATSWDGDEGEDGYDLACAMDYYQAGFYDTWVARDVCGTPMRIAWPFVKDPVSKERLRNKQPFEVSACWNGIVAFPTGPYLYRPETSDVSDAPDEGTRLAKRGWKMVDNSTYPNSRMSPAVSLPLKFRSSGIEACDHSECFLFGYDLHRLYNTPERPPRILMNPTVEVAYRHNWFVWQNVVLRIPSIKIWVDHWSHGVPLEMIDWFWEWVARRRDYCTWAALSSHAPERCPALPGSVKRPWNA</sequence>
<evidence type="ECO:0000313" key="4">
    <source>
        <dbReference type="Proteomes" id="UP000279236"/>
    </source>
</evidence>
<feature type="region of interest" description="Disordered" evidence="1">
    <location>
        <begin position="24"/>
        <end position="76"/>
    </location>
</feature>
<feature type="compositionally biased region" description="Basic and acidic residues" evidence="1">
    <location>
        <begin position="51"/>
        <end position="76"/>
    </location>
</feature>
<feature type="transmembrane region" description="Helical" evidence="2">
    <location>
        <begin position="101"/>
        <end position="122"/>
    </location>
</feature>
<comment type="caution">
    <text evidence="3">The sequence shown here is derived from an EMBL/GenBank/DDBJ whole genome shotgun (WGS) entry which is preliminary data.</text>
</comment>
<dbReference type="EMBL" id="RSCE01000002">
    <property type="protein sequence ID" value="RSH86339.1"/>
    <property type="molecule type" value="Genomic_DNA"/>
</dbReference>
<dbReference type="PANTHER" id="PTHR34144">
    <property type="entry name" value="CHROMOSOME 8, WHOLE GENOME SHOTGUN SEQUENCE"/>
    <property type="match status" value="1"/>
</dbReference>
<protein>
    <recommendedName>
        <fullName evidence="5">Capsular associated protein</fullName>
    </recommendedName>
</protein>
<evidence type="ECO:0000256" key="1">
    <source>
        <dbReference type="SAM" id="MobiDB-lite"/>
    </source>
</evidence>
<organism evidence="3 4">
    <name type="scientific">Apiotrichum porosum</name>
    <dbReference type="NCBI Taxonomy" id="105984"/>
    <lineage>
        <taxon>Eukaryota</taxon>
        <taxon>Fungi</taxon>
        <taxon>Dikarya</taxon>
        <taxon>Basidiomycota</taxon>
        <taxon>Agaricomycotina</taxon>
        <taxon>Tremellomycetes</taxon>
        <taxon>Trichosporonales</taxon>
        <taxon>Trichosporonaceae</taxon>
        <taxon>Apiotrichum</taxon>
    </lineage>
</organism>
<keyword evidence="2" id="KW-0812">Transmembrane</keyword>
<dbReference type="Proteomes" id="UP000279236">
    <property type="component" value="Unassembled WGS sequence"/>
</dbReference>
<dbReference type="OrthoDB" id="262547at2759"/>
<gene>
    <name evidence="3" type="ORF">EHS24_004586</name>
</gene>